<dbReference type="InterPro" id="IPR004263">
    <property type="entry name" value="Exostosin"/>
</dbReference>
<keyword evidence="4" id="KW-0328">Glycosyltransferase</keyword>
<dbReference type="Pfam" id="PF09258">
    <property type="entry name" value="Glyco_transf_64"/>
    <property type="match status" value="1"/>
</dbReference>
<comment type="subcellular location">
    <subcellularLocation>
        <location evidence="1">Endoplasmic reticulum membrane</location>
        <topology evidence="1">Single-pass type II membrane protein</topology>
    </subcellularLocation>
</comment>
<dbReference type="Gene3D" id="3.90.550.10">
    <property type="entry name" value="Spore Coat Polysaccharide Biosynthesis Protein SpsA, Chain A"/>
    <property type="match status" value="1"/>
</dbReference>
<accession>A0AAD3NK02</accession>
<evidence type="ECO:0000256" key="7">
    <source>
        <dbReference type="ARBA" id="ARBA00023136"/>
    </source>
</evidence>
<comment type="caution">
    <text evidence="11">The sequence shown here is derived from an EMBL/GenBank/DDBJ whole genome shotgun (WGS) entry which is preliminary data.</text>
</comment>
<proteinExistence type="inferred from homology"/>
<feature type="domain" description="Glycosyl transferase 64" evidence="10">
    <location>
        <begin position="14"/>
        <end position="78"/>
    </location>
</feature>
<dbReference type="InterPro" id="IPR029044">
    <property type="entry name" value="Nucleotide-diphossugar_trans"/>
</dbReference>
<dbReference type="GO" id="GO:0005789">
    <property type="term" value="C:endoplasmic reticulum membrane"/>
    <property type="evidence" value="ECO:0007669"/>
    <property type="project" value="UniProtKB-SubCell"/>
</dbReference>
<dbReference type="AlphaFoldDB" id="A0AAD3NK02"/>
<dbReference type="PANTHER" id="PTHR48261">
    <property type="entry name" value="ACETYLGLUCOSAMINYLTRANSFERASE"/>
    <property type="match status" value="1"/>
</dbReference>
<keyword evidence="8" id="KW-1015">Disulfide bond</keyword>
<evidence type="ECO:0000256" key="6">
    <source>
        <dbReference type="ARBA" id="ARBA00022968"/>
    </source>
</evidence>
<organism evidence="11 12">
    <name type="scientific">Lates japonicus</name>
    <name type="common">Japanese lates</name>
    <dbReference type="NCBI Taxonomy" id="270547"/>
    <lineage>
        <taxon>Eukaryota</taxon>
        <taxon>Metazoa</taxon>
        <taxon>Chordata</taxon>
        <taxon>Craniata</taxon>
        <taxon>Vertebrata</taxon>
        <taxon>Euteleostomi</taxon>
        <taxon>Actinopterygii</taxon>
        <taxon>Neopterygii</taxon>
        <taxon>Teleostei</taxon>
        <taxon>Neoteleostei</taxon>
        <taxon>Acanthomorphata</taxon>
        <taxon>Carangaria</taxon>
        <taxon>Carangaria incertae sedis</taxon>
        <taxon>Centropomidae</taxon>
        <taxon>Lates</taxon>
    </lineage>
</organism>
<dbReference type="EMBL" id="BRZM01001578">
    <property type="protein sequence ID" value="GLD73434.1"/>
    <property type="molecule type" value="Genomic_DNA"/>
</dbReference>
<evidence type="ECO:0000313" key="12">
    <source>
        <dbReference type="Proteomes" id="UP001279410"/>
    </source>
</evidence>
<gene>
    <name evidence="11" type="ORF">AKAME5_002475900</name>
</gene>
<reference evidence="11" key="1">
    <citation type="submission" date="2022-08" db="EMBL/GenBank/DDBJ databases">
        <title>Genome sequencing of akame (Lates japonicus).</title>
        <authorList>
            <person name="Hashiguchi Y."/>
            <person name="Takahashi H."/>
        </authorList>
    </citation>
    <scope>NUCLEOTIDE SEQUENCE</scope>
    <source>
        <strain evidence="11">Kochi</strain>
    </source>
</reference>
<evidence type="ECO:0000256" key="2">
    <source>
        <dbReference type="ARBA" id="ARBA00004922"/>
    </source>
</evidence>
<dbReference type="PANTHER" id="PTHR48261:SF3">
    <property type="entry name" value="EXOSTOSIN GLYCOSYLTRANSFERASE 1"/>
    <property type="match status" value="1"/>
</dbReference>
<sequence length="127" mass="13672">MRSVGACKSPSQQFTAVIHTVTPLQSQISPVVKLIIAVAKSKFCAQIVVLWNCDKPLPPRNKWPSTSVPLTVIEGQTKWDPISVQAALTLSQRGGGWGTGVGVTRQAQIYSMARPYDAESSGNTDAY</sequence>
<keyword evidence="7" id="KW-0472">Membrane</keyword>
<evidence type="ECO:0000256" key="5">
    <source>
        <dbReference type="ARBA" id="ARBA00022679"/>
    </source>
</evidence>
<evidence type="ECO:0000256" key="8">
    <source>
        <dbReference type="ARBA" id="ARBA00023157"/>
    </source>
</evidence>
<evidence type="ECO:0000259" key="10">
    <source>
        <dbReference type="Pfam" id="PF09258"/>
    </source>
</evidence>
<dbReference type="InterPro" id="IPR015338">
    <property type="entry name" value="GT64_dom"/>
</dbReference>
<comment type="pathway">
    <text evidence="2">Protein modification; protein glycosylation.</text>
</comment>
<evidence type="ECO:0000256" key="4">
    <source>
        <dbReference type="ARBA" id="ARBA00022676"/>
    </source>
</evidence>
<keyword evidence="9" id="KW-0325">Glycoprotein</keyword>
<comment type="similarity">
    <text evidence="3">Belongs to the glycosyltransferase 47 family.</text>
</comment>
<dbReference type="Proteomes" id="UP001279410">
    <property type="component" value="Unassembled WGS sequence"/>
</dbReference>
<name>A0AAD3NK02_LATJO</name>
<keyword evidence="12" id="KW-1185">Reference proteome</keyword>
<dbReference type="GO" id="GO:0016757">
    <property type="term" value="F:glycosyltransferase activity"/>
    <property type="evidence" value="ECO:0007669"/>
    <property type="project" value="UniProtKB-KW"/>
</dbReference>
<dbReference type="GO" id="GO:1901135">
    <property type="term" value="P:carbohydrate derivative metabolic process"/>
    <property type="evidence" value="ECO:0007669"/>
    <property type="project" value="UniProtKB-ARBA"/>
</dbReference>
<evidence type="ECO:0000313" key="11">
    <source>
        <dbReference type="EMBL" id="GLD73434.1"/>
    </source>
</evidence>
<evidence type="ECO:0000256" key="1">
    <source>
        <dbReference type="ARBA" id="ARBA00004648"/>
    </source>
</evidence>
<keyword evidence="5" id="KW-0808">Transferase</keyword>
<evidence type="ECO:0000256" key="3">
    <source>
        <dbReference type="ARBA" id="ARBA00010271"/>
    </source>
</evidence>
<protein>
    <submittedName>
        <fullName evidence="11">Exostosin-1a</fullName>
    </submittedName>
</protein>
<evidence type="ECO:0000256" key="9">
    <source>
        <dbReference type="ARBA" id="ARBA00023180"/>
    </source>
</evidence>
<keyword evidence="6" id="KW-0735">Signal-anchor</keyword>
<keyword evidence="6" id="KW-0812">Transmembrane</keyword>